<dbReference type="SUPFAM" id="SSF48371">
    <property type="entry name" value="ARM repeat"/>
    <property type="match status" value="1"/>
</dbReference>
<dbReference type="GO" id="GO:0043539">
    <property type="term" value="F:protein serine/threonine kinase activator activity"/>
    <property type="evidence" value="ECO:0007669"/>
    <property type="project" value="TreeGrafter"/>
</dbReference>
<dbReference type="PANTHER" id="PTHR10182:SF3">
    <property type="entry name" value="PROTEIN MO25"/>
    <property type="match status" value="1"/>
</dbReference>
<keyword evidence="4" id="KW-1185">Reference proteome</keyword>
<dbReference type="Gene3D" id="1.25.10.10">
    <property type="entry name" value="Leucine-rich Repeat Variant"/>
    <property type="match status" value="2"/>
</dbReference>
<accession>A0A1R1X562</accession>
<comment type="caution">
    <text evidence="3">The sequence shown here is derived from an EMBL/GenBank/DDBJ whole genome shotgun (WGS) entry which is preliminary data.</text>
</comment>
<dbReference type="AlphaFoldDB" id="A0A1R1X562"/>
<dbReference type="GO" id="GO:0035556">
    <property type="term" value="P:intracellular signal transduction"/>
    <property type="evidence" value="ECO:0007669"/>
    <property type="project" value="TreeGrafter"/>
</dbReference>
<comment type="similarity">
    <text evidence="1">Belongs to the Mo25 family.</text>
</comment>
<feature type="signal peptide" evidence="2">
    <location>
        <begin position="1"/>
        <end position="23"/>
    </location>
</feature>
<dbReference type="Pfam" id="PF08569">
    <property type="entry name" value="Mo25"/>
    <property type="match status" value="1"/>
</dbReference>
<dbReference type="STRING" id="133412.A0A1R1X562"/>
<protein>
    <submittedName>
        <fullName evidence="3">MO25-like protein 2</fullName>
    </submittedName>
</protein>
<gene>
    <name evidence="3" type="ORF">AYI70_g10735</name>
</gene>
<dbReference type="PANTHER" id="PTHR10182">
    <property type="entry name" value="CALCIUM-BINDING PROTEIN 39-RELATED"/>
    <property type="match status" value="1"/>
</dbReference>
<name>A0A1R1X562_9FUNG</name>
<proteinExistence type="inferred from homology"/>
<organism evidence="3 4">
    <name type="scientific">Smittium culicis</name>
    <dbReference type="NCBI Taxonomy" id="133412"/>
    <lineage>
        <taxon>Eukaryota</taxon>
        <taxon>Fungi</taxon>
        <taxon>Fungi incertae sedis</taxon>
        <taxon>Zoopagomycota</taxon>
        <taxon>Kickxellomycotina</taxon>
        <taxon>Harpellomycetes</taxon>
        <taxon>Harpellales</taxon>
        <taxon>Legeriomycetaceae</taxon>
        <taxon>Smittium</taxon>
    </lineage>
</organism>
<evidence type="ECO:0000256" key="2">
    <source>
        <dbReference type="SAM" id="SignalP"/>
    </source>
</evidence>
<dbReference type="Proteomes" id="UP000187283">
    <property type="component" value="Unassembled WGS sequence"/>
</dbReference>
<feature type="chain" id="PRO_5012435695" evidence="2">
    <location>
        <begin position="24"/>
        <end position="443"/>
    </location>
</feature>
<dbReference type="InterPro" id="IPR011989">
    <property type="entry name" value="ARM-like"/>
</dbReference>
<keyword evidence="2" id="KW-0732">Signal</keyword>
<reference evidence="3 4" key="1">
    <citation type="submission" date="2017-01" db="EMBL/GenBank/DDBJ databases">
        <authorList>
            <person name="Mah S.A."/>
            <person name="Swanson W.J."/>
            <person name="Moy G.W."/>
            <person name="Vacquier V.D."/>
        </authorList>
    </citation>
    <scope>NUCLEOTIDE SEQUENCE [LARGE SCALE GENOMIC DNA]</scope>
    <source>
        <strain evidence="3 4">GSMNP</strain>
    </source>
</reference>
<dbReference type="EMBL" id="LSSN01005321">
    <property type="protein sequence ID" value="OMJ09771.1"/>
    <property type="molecule type" value="Genomic_DNA"/>
</dbReference>
<evidence type="ECO:0000256" key="1">
    <source>
        <dbReference type="ARBA" id="ARBA00011012"/>
    </source>
</evidence>
<evidence type="ECO:0000313" key="4">
    <source>
        <dbReference type="Proteomes" id="UP000187283"/>
    </source>
</evidence>
<sequence>MLRFINKLAGLVLLIVQLKEVLSHGMLKYPYSRGNLKWFGTCGAGAGCKGPCDSSIAESKGSLPFRLSKMGPFKRGSSIQVQWNRLNHPGGFVRLAIVPYKSSDSWRAFDQNVVQFNCYESNCGPTVKNDPILGYLNGSGDMPCSKSLEIPTNLADGLYTLQWAWFGGGVYISQVDKSFGEYYGCSDFVIKGGPPPVSFRKPTVFKGGDVMYPNQQVCRYWGSNRLGDCNFAGRYPVVVPGNPYASTLEPCMSADKKSSDVNSEIIVQLSQEIYSSNILPSLIQNIGSFSFDCRKEISLIYAILLRRKIGTREPTIDYLNKHPQIIHLLCDGYNQPEAAVFVGSMLRESLKHESLASILLDYKNFFSFFKYVEMQNFDIASDAFSNFRIFVANPNKTSSVYEIIKNNKPKLIDFLSNFQNEKDTDEQFKDEKAFLIKEIQKIE</sequence>
<dbReference type="InterPro" id="IPR016024">
    <property type="entry name" value="ARM-type_fold"/>
</dbReference>
<dbReference type="InterPro" id="IPR013878">
    <property type="entry name" value="Mo25"/>
</dbReference>
<dbReference type="OrthoDB" id="2342176at2759"/>
<evidence type="ECO:0000313" key="3">
    <source>
        <dbReference type="EMBL" id="OMJ09771.1"/>
    </source>
</evidence>